<organism evidence="2 3">
    <name type="scientific">Aspergillus taichungensis</name>
    <dbReference type="NCBI Taxonomy" id="482145"/>
    <lineage>
        <taxon>Eukaryota</taxon>
        <taxon>Fungi</taxon>
        <taxon>Dikarya</taxon>
        <taxon>Ascomycota</taxon>
        <taxon>Pezizomycotina</taxon>
        <taxon>Eurotiomycetes</taxon>
        <taxon>Eurotiomycetidae</taxon>
        <taxon>Eurotiales</taxon>
        <taxon>Aspergillaceae</taxon>
        <taxon>Aspergillus</taxon>
        <taxon>Aspergillus subgen. Circumdati</taxon>
    </lineage>
</organism>
<evidence type="ECO:0000313" key="2">
    <source>
        <dbReference type="EMBL" id="PLN76911.1"/>
    </source>
</evidence>
<feature type="region of interest" description="Disordered" evidence="1">
    <location>
        <begin position="227"/>
        <end position="247"/>
    </location>
</feature>
<evidence type="ECO:0000313" key="3">
    <source>
        <dbReference type="Proteomes" id="UP000235023"/>
    </source>
</evidence>
<feature type="compositionally biased region" description="Acidic residues" evidence="1">
    <location>
        <begin position="44"/>
        <end position="71"/>
    </location>
</feature>
<gene>
    <name evidence="2" type="ORF">BDW42DRAFT_196874</name>
</gene>
<dbReference type="Proteomes" id="UP000235023">
    <property type="component" value="Unassembled WGS sequence"/>
</dbReference>
<dbReference type="EMBL" id="KZ559607">
    <property type="protein sequence ID" value="PLN76911.1"/>
    <property type="molecule type" value="Genomic_DNA"/>
</dbReference>
<sequence>MQPPSNSILHHMHKLSEASRTRRARRANRPDPRPPPPPYTPREQEEDADNDDDDDINEEDYDDEFDEDDLDDSSHTGFAGKITTSSSRVTLHIDGSINVSGDRNTIILPCRPSAAPSTPPPVTAGTSSATPSALDALQHQQQSKLAALATEIISAALQDRRRIFIPATGRRQPLPLPLPPAPPVDIKIDVGVKVRGTGNVVCLDAKAGGPVRKRRQEKEVISTGEVMGGRKRRALSEPCEIPEARRV</sequence>
<accession>A0A2J5HIN4</accession>
<dbReference type="OrthoDB" id="5409271at2759"/>
<protein>
    <submittedName>
        <fullName evidence="2">Uncharacterized protein</fullName>
    </submittedName>
</protein>
<evidence type="ECO:0000256" key="1">
    <source>
        <dbReference type="SAM" id="MobiDB-lite"/>
    </source>
</evidence>
<name>A0A2J5HIN4_9EURO</name>
<proteinExistence type="predicted"/>
<dbReference type="AlphaFoldDB" id="A0A2J5HIN4"/>
<feature type="region of interest" description="Disordered" evidence="1">
    <location>
        <begin position="1"/>
        <end position="80"/>
    </location>
</feature>
<keyword evidence="3" id="KW-1185">Reference proteome</keyword>
<reference evidence="3" key="1">
    <citation type="submission" date="2017-12" db="EMBL/GenBank/DDBJ databases">
        <authorList>
            <consortium name="DOE Joint Genome Institute"/>
            <person name="Mondo S.J."/>
            <person name="Kjaerbolling I."/>
            <person name="Vesth T.C."/>
            <person name="Frisvad J.C."/>
            <person name="Nybo J.L."/>
            <person name="Theobald S."/>
            <person name="Kuo A."/>
            <person name="Bowyer P."/>
            <person name="Matsuda Y."/>
            <person name="Lyhne E.K."/>
            <person name="Kogle M.E."/>
            <person name="Clum A."/>
            <person name="Lipzen A."/>
            <person name="Salamov A."/>
            <person name="Ngan C.Y."/>
            <person name="Daum C."/>
            <person name="Chiniquy J."/>
            <person name="Barry K."/>
            <person name="LaButti K."/>
            <person name="Haridas S."/>
            <person name="Simmons B.A."/>
            <person name="Magnuson J.K."/>
            <person name="Mortensen U.H."/>
            <person name="Larsen T.O."/>
            <person name="Grigoriev I.V."/>
            <person name="Baker S.E."/>
            <person name="Andersen M.R."/>
            <person name="Nordberg H.P."/>
            <person name="Cantor M.N."/>
            <person name="Hua S.X."/>
        </authorList>
    </citation>
    <scope>NUCLEOTIDE SEQUENCE [LARGE SCALE GENOMIC DNA]</scope>
    <source>
        <strain evidence="3">IBT 19404</strain>
    </source>
</reference>